<proteinExistence type="predicted"/>
<name>A0A819VT65_9BILA</name>
<evidence type="ECO:0000313" key="1">
    <source>
        <dbReference type="EMBL" id="CAF1269627.1"/>
    </source>
</evidence>
<comment type="caution">
    <text evidence="2">The sequence shown here is derived from an EMBL/GenBank/DDBJ whole genome shotgun (WGS) entry which is preliminary data.</text>
</comment>
<dbReference type="EMBL" id="CAJNOE010000557">
    <property type="protein sequence ID" value="CAF1269627.1"/>
    <property type="molecule type" value="Genomic_DNA"/>
</dbReference>
<gene>
    <name evidence="1" type="ORF">IZO911_LOCUS32352</name>
    <name evidence="2" type="ORF">KXQ929_LOCUS35241</name>
</gene>
<sequence>MNHYFNEDDCVTLTQAPLDVVCKDDDYFKTLRVEENDDDEFIQWLKDRLPSTYSIVRYPGTDSVIRIWI</sequence>
<accession>A0A819VT65</accession>
<protein>
    <submittedName>
        <fullName evidence="2">Uncharacterized protein</fullName>
    </submittedName>
</protein>
<evidence type="ECO:0000313" key="3">
    <source>
        <dbReference type="Proteomes" id="UP000663868"/>
    </source>
</evidence>
<dbReference type="EMBL" id="CAJOBB010005053">
    <property type="protein sequence ID" value="CAF4113917.1"/>
    <property type="molecule type" value="Genomic_DNA"/>
</dbReference>
<dbReference type="Proteomes" id="UP000663868">
    <property type="component" value="Unassembled WGS sequence"/>
</dbReference>
<dbReference type="AlphaFoldDB" id="A0A819VT65"/>
<organism evidence="2 3">
    <name type="scientific">Adineta steineri</name>
    <dbReference type="NCBI Taxonomy" id="433720"/>
    <lineage>
        <taxon>Eukaryota</taxon>
        <taxon>Metazoa</taxon>
        <taxon>Spiralia</taxon>
        <taxon>Gnathifera</taxon>
        <taxon>Rotifera</taxon>
        <taxon>Eurotatoria</taxon>
        <taxon>Bdelloidea</taxon>
        <taxon>Adinetida</taxon>
        <taxon>Adinetidae</taxon>
        <taxon>Adineta</taxon>
    </lineage>
</organism>
<reference evidence="2" key="1">
    <citation type="submission" date="2021-02" db="EMBL/GenBank/DDBJ databases">
        <authorList>
            <person name="Nowell W R."/>
        </authorList>
    </citation>
    <scope>NUCLEOTIDE SEQUENCE</scope>
</reference>
<evidence type="ECO:0000313" key="2">
    <source>
        <dbReference type="EMBL" id="CAF4113917.1"/>
    </source>
</evidence>
<dbReference type="Proteomes" id="UP000663860">
    <property type="component" value="Unassembled WGS sequence"/>
</dbReference>